<proteinExistence type="predicted"/>
<name>A0AAV6TYJ2_9ARAC</name>
<evidence type="ECO:0000313" key="2">
    <source>
        <dbReference type="Proteomes" id="UP000827092"/>
    </source>
</evidence>
<evidence type="ECO:0000313" key="1">
    <source>
        <dbReference type="EMBL" id="KAG8177112.1"/>
    </source>
</evidence>
<accession>A0AAV6TYJ2</accession>
<gene>
    <name evidence="1" type="ORF">JTE90_008221</name>
</gene>
<keyword evidence="2" id="KW-1185">Reference proteome</keyword>
<organism evidence="1 2">
    <name type="scientific">Oedothorax gibbosus</name>
    <dbReference type="NCBI Taxonomy" id="931172"/>
    <lineage>
        <taxon>Eukaryota</taxon>
        <taxon>Metazoa</taxon>
        <taxon>Ecdysozoa</taxon>
        <taxon>Arthropoda</taxon>
        <taxon>Chelicerata</taxon>
        <taxon>Arachnida</taxon>
        <taxon>Araneae</taxon>
        <taxon>Araneomorphae</taxon>
        <taxon>Entelegynae</taxon>
        <taxon>Araneoidea</taxon>
        <taxon>Linyphiidae</taxon>
        <taxon>Erigoninae</taxon>
        <taxon>Oedothorax</taxon>
    </lineage>
</organism>
<dbReference type="Proteomes" id="UP000827092">
    <property type="component" value="Unassembled WGS sequence"/>
</dbReference>
<sequence>MTHRQQKKFYSTIKRTSRTFSKEFREDAGLEQKVFRSLSMDEDKASMDYADHSADNLSDAEADSDHEEMDDAQKLLGAWLGELENLKSVIKREDAAVTLPRIIPLVTTSDVKQGMLQQRMLRELSMFFEKEDSLMLGNTSSSIFLYSMITEILLIRSMS</sequence>
<dbReference type="EMBL" id="JAFNEN010000820">
    <property type="protein sequence ID" value="KAG8177112.1"/>
    <property type="molecule type" value="Genomic_DNA"/>
</dbReference>
<dbReference type="AlphaFoldDB" id="A0AAV6TYJ2"/>
<comment type="caution">
    <text evidence="1">The sequence shown here is derived from an EMBL/GenBank/DDBJ whole genome shotgun (WGS) entry which is preliminary data.</text>
</comment>
<protein>
    <submittedName>
        <fullName evidence="1">Uncharacterized protein</fullName>
    </submittedName>
</protein>
<reference evidence="1 2" key="1">
    <citation type="journal article" date="2022" name="Nat. Ecol. Evol.">
        <title>A masculinizing supergene underlies an exaggerated male reproductive morph in a spider.</title>
        <authorList>
            <person name="Hendrickx F."/>
            <person name="De Corte Z."/>
            <person name="Sonet G."/>
            <person name="Van Belleghem S.M."/>
            <person name="Kostlbacher S."/>
            <person name="Vangestel C."/>
        </authorList>
    </citation>
    <scope>NUCLEOTIDE SEQUENCE [LARGE SCALE GENOMIC DNA]</scope>
    <source>
        <strain evidence="1">W744_W776</strain>
    </source>
</reference>